<dbReference type="GO" id="GO:0035091">
    <property type="term" value="F:phosphatidylinositol binding"/>
    <property type="evidence" value="ECO:0007669"/>
    <property type="project" value="TreeGrafter"/>
</dbReference>
<accession>A0A914HLF5</accession>
<evidence type="ECO:0000259" key="1">
    <source>
        <dbReference type="Pfam" id="PF02121"/>
    </source>
</evidence>
<dbReference type="Proteomes" id="UP000887572">
    <property type="component" value="Unplaced"/>
</dbReference>
<evidence type="ECO:0000313" key="3">
    <source>
        <dbReference type="WBParaSite" id="Gr19_v10_g17709.t1"/>
    </source>
</evidence>
<dbReference type="InterPro" id="IPR055261">
    <property type="entry name" value="PI_transfer_N"/>
</dbReference>
<dbReference type="GO" id="GO:0031210">
    <property type="term" value="F:phosphatidylcholine binding"/>
    <property type="evidence" value="ECO:0007669"/>
    <property type="project" value="TreeGrafter"/>
</dbReference>
<dbReference type="GO" id="GO:0071944">
    <property type="term" value="C:cell periphery"/>
    <property type="evidence" value="ECO:0007669"/>
    <property type="project" value="UniProtKB-ARBA"/>
</dbReference>
<name>A0A914HLF5_GLORO</name>
<proteinExistence type="predicted"/>
<dbReference type="Gene3D" id="3.30.530.20">
    <property type="match status" value="1"/>
</dbReference>
<dbReference type="PANTHER" id="PTHR10658">
    <property type="entry name" value="PHOSPHATIDYLINOSITOL TRANSFER PROTEIN"/>
    <property type="match status" value="1"/>
</dbReference>
<feature type="domain" description="Phosphatidylinositol transfer protein N-terminal" evidence="1">
    <location>
        <begin position="1"/>
        <end position="253"/>
    </location>
</feature>
<dbReference type="GO" id="GO:0008525">
    <property type="term" value="F:phosphatidylcholine transporter activity"/>
    <property type="evidence" value="ECO:0007669"/>
    <property type="project" value="TreeGrafter"/>
</dbReference>
<dbReference type="SUPFAM" id="SSF55961">
    <property type="entry name" value="Bet v1-like"/>
    <property type="match status" value="1"/>
</dbReference>
<keyword evidence="2" id="KW-1185">Reference proteome</keyword>
<reference evidence="3" key="1">
    <citation type="submission" date="2022-11" db="UniProtKB">
        <authorList>
            <consortium name="WormBaseParasite"/>
        </authorList>
    </citation>
    <scope>IDENTIFICATION</scope>
</reference>
<dbReference type="AlphaFoldDB" id="A0A914HLF5"/>
<dbReference type="FunFam" id="3.30.530.20:FF:000028">
    <property type="entry name" value="Phosphatidylinositol transfer protein 5"/>
    <property type="match status" value="1"/>
</dbReference>
<organism evidence="2 3">
    <name type="scientific">Globodera rostochiensis</name>
    <name type="common">Golden nematode worm</name>
    <name type="synonym">Heterodera rostochiensis</name>
    <dbReference type="NCBI Taxonomy" id="31243"/>
    <lineage>
        <taxon>Eukaryota</taxon>
        <taxon>Metazoa</taxon>
        <taxon>Ecdysozoa</taxon>
        <taxon>Nematoda</taxon>
        <taxon>Chromadorea</taxon>
        <taxon>Rhabditida</taxon>
        <taxon>Tylenchina</taxon>
        <taxon>Tylenchomorpha</taxon>
        <taxon>Tylenchoidea</taxon>
        <taxon>Heteroderidae</taxon>
        <taxon>Heteroderinae</taxon>
        <taxon>Globodera</taxon>
    </lineage>
</organism>
<protein>
    <submittedName>
        <fullName evidence="3">Phosphatidylinositol transfer protein</fullName>
    </submittedName>
</protein>
<dbReference type="PANTHER" id="PTHR10658:SF11">
    <property type="entry name" value="VIBRATOR, ISOFORM B"/>
    <property type="match status" value="1"/>
</dbReference>
<dbReference type="Pfam" id="PF02121">
    <property type="entry name" value="IP_trans"/>
    <property type="match status" value="1"/>
</dbReference>
<sequence length="270" mass="31308">MFTKEYRIIMPMTVEEFQIGHLWTVAEAARQETGGGEGVQVLRNEPFEGVNLFHGEFTSGQYTHKVYHVDTKMPAILRAFMPNGSQTLHEHAWNAYPYCLTTLTNPDYMKDDLLVQIETIHLNDGGTAENPFRLPPDELSRRTVVNIDIANDKEHLSKSDIRDETRPSMFRSEVTGRGPLRGAWQENTEPLMCCYKLITVNFKLFGFQTLVESYLKKQFPRLLSKFHREMFCMMDRWHGLTLAQIRVLEEETQRQLDEMRATGNPRGMTD</sequence>
<dbReference type="WBParaSite" id="Gr19_v10_g17709.t1">
    <property type="protein sequence ID" value="Gr19_v10_g17709.t1"/>
    <property type="gene ID" value="Gr19_v10_g17709"/>
</dbReference>
<evidence type="ECO:0000313" key="2">
    <source>
        <dbReference type="Proteomes" id="UP000887572"/>
    </source>
</evidence>
<dbReference type="PRINTS" id="PR00391">
    <property type="entry name" value="PITRANSFER"/>
</dbReference>
<dbReference type="InterPro" id="IPR023393">
    <property type="entry name" value="START-like_dom_sf"/>
</dbReference>
<dbReference type="GO" id="GO:0008526">
    <property type="term" value="F:phosphatidylinositol transfer activity"/>
    <property type="evidence" value="ECO:0007669"/>
    <property type="project" value="TreeGrafter"/>
</dbReference>
<dbReference type="GO" id="GO:0005737">
    <property type="term" value="C:cytoplasm"/>
    <property type="evidence" value="ECO:0007669"/>
    <property type="project" value="UniProtKB-ARBA"/>
</dbReference>
<dbReference type="InterPro" id="IPR001666">
    <property type="entry name" value="PI_transfer"/>
</dbReference>